<dbReference type="Gene3D" id="3.30.420.10">
    <property type="entry name" value="Ribonuclease H-like superfamily/Ribonuclease H"/>
    <property type="match status" value="1"/>
</dbReference>
<evidence type="ECO:0000259" key="4">
    <source>
        <dbReference type="PROSITE" id="PS50994"/>
    </source>
</evidence>
<dbReference type="InterPro" id="IPR025724">
    <property type="entry name" value="GAG-pre-integrase_dom"/>
</dbReference>
<feature type="domain" description="Bulb-type lectin" evidence="3">
    <location>
        <begin position="1"/>
        <end position="105"/>
    </location>
</feature>
<dbReference type="GO" id="GO:0003676">
    <property type="term" value="F:nucleic acid binding"/>
    <property type="evidence" value="ECO:0007669"/>
    <property type="project" value="InterPro"/>
</dbReference>
<accession>A0A6N2M783</accession>
<sequence>MEARSSMGIVAVILPSDSTSRYLGLWYKKSPRTVVWVANRRIPISNNSVKMEKEDSGMIKLTSSNYFLWKTMMEDDLYCNDLALLIQCKGVKPDEMDDAKWKGLNRKATVNVRKWVSSKSINHISQEHDCYKVWKMLEETFAKESAQNKVVVIRDLVNLKYRDGEDASVHINEFRADEMQALILLSSLPDSWETLVVSLSNSTPNGEITLKTKVEGEVKVGSLTANKIENLAVEKENGSQEEDLSQGRDLSAIIVTSLGIFKKTVESIKEIRREKMKTGMKRMDTTWVADSTAYYHVTPRRDFYTSYTAGDFGQVRMRNQGMASVVGIGDIWLETNTGCKLILKDVRNVPDMHLHLISTSTLDEEGYHSYFGDGKWKLSKNSLIIAKGKKMGLYMSQAKVIKGEVNAIEDCSTDLWHKRLGHLSEKGLGILAKKNYLPLKGMNLNTCTHCLVGKQHRVAFQRSPSHRRSHVLDLVHTDVCSMIDKSLRGALYFVSFINDHSRKIWATCLKSKDQVLDVFKDFHARVERETGKKLKCVRADNGGEYRGPFEKYCREHGIKLEKTVPKTPQQNGVAERMNRNIVERIRCMLSHAKLPKAFVHVPRDERSKLDSKTKQCIFLGFEDDEFGYRLWDPKEKKIMRSGDVIFFEDQTIEDFEQKEKAGSTTFIPSNSNPRPTQQLPLMLANHGGDLQNDDNGGFLIEPLVGDSESTNDDIDVIPRVIDPVPFRPERPERPERPVPMPNPGQNGDVFVPGRIPACPRKSRRIPAGTPRFRWLEMLPPAIILARLSCVHGYMVDT</sequence>
<dbReference type="InterPro" id="IPR054722">
    <property type="entry name" value="PolX-like_BBD"/>
</dbReference>
<keyword evidence="1" id="KW-0378">Hydrolase</keyword>
<dbReference type="PROSITE" id="PS50927">
    <property type="entry name" value="BULB_LECTIN"/>
    <property type="match status" value="1"/>
</dbReference>
<name>A0A6N2M783_SALVM</name>
<keyword evidence="1" id="KW-0645">Protease</keyword>
<evidence type="ECO:0000313" key="5">
    <source>
        <dbReference type="EMBL" id="VFU49873.1"/>
    </source>
</evidence>
<dbReference type="PANTHER" id="PTHR42648:SF28">
    <property type="entry name" value="TRANSPOSON-ENCODED PROTEIN WITH RIBONUCLEASE H-LIKE AND RETROVIRUS ZINC FINGER-LIKE DOMAINS"/>
    <property type="match status" value="1"/>
</dbReference>
<gene>
    <name evidence="5" type="ORF">SVIM_LOCUS330309</name>
</gene>
<dbReference type="InterPro" id="IPR039537">
    <property type="entry name" value="Retrotran_Ty1/copia-like"/>
</dbReference>
<dbReference type="Pfam" id="PF25597">
    <property type="entry name" value="SH3_retrovirus"/>
    <property type="match status" value="1"/>
</dbReference>
<dbReference type="GO" id="GO:0006508">
    <property type="term" value="P:proteolysis"/>
    <property type="evidence" value="ECO:0007669"/>
    <property type="project" value="UniProtKB-KW"/>
</dbReference>
<dbReference type="Pfam" id="PF13976">
    <property type="entry name" value="gag_pre-integrs"/>
    <property type="match status" value="1"/>
</dbReference>
<organism evidence="5">
    <name type="scientific">Salix viminalis</name>
    <name type="common">Common osier</name>
    <name type="synonym">Basket willow</name>
    <dbReference type="NCBI Taxonomy" id="40686"/>
    <lineage>
        <taxon>Eukaryota</taxon>
        <taxon>Viridiplantae</taxon>
        <taxon>Streptophyta</taxon>
        <taxon>Embryophyta</taxon>
        <taxon>Tracheophyta</taxon>
        <taxon>Spermatophyta</taxon>
        <taxon>Magnoliopsida</taxon>
        <taxon>eudicotyledons</taxon>
        <taxon>Gunneridae</taxon>
        <taxon>Pentapetalae</taxon>
        <taxon>rosids</taxon>
        <taxon>fabids</taxon>
        <taxon>Malpighiales</taxon>
        <taxon>Salicaceae</taxon>
        <taxon>Saliceae</taxon>
        <taxon>Salix</taxon>
    </lineage>
</organism>
<evidence type="ECO:0000256" key="1">
    <source>
        <dbReference type="ARBA" id="ARBA00022670"/>
    </source>
</evidence>
<dbReference type="EMBL" id="CAADRP010001713">
    <property type="protein sequence ID" value="VFU49873.1"/>
    <property type="molecule type" value="Genomic_DNA"/>
</dbReference>
<evidence type="ECO:0008006" key="6">
    <source>
        <dbReference type="Google" id="ProtNLM"/>
    </source>
</evidence>
<feature type="region of interest" description="Disordered" evidence="2">
    <location>
        <begin position="724"/>
        <end position="754"/>
    </location>
</feature>
<dbReference type="InterPro" id="IPR001480">
    <property type="entry name" value="Bulb-type_lectin_dom"/>
</dbReference>
<feature type="compositionally biased region" description="Basic and acidic residues" evidence="2">
    <location>
        <begin position="727"/>
        <end position="736"/>
    </location>
</feature>
<dbReference type="InterPro" id="IPR036397">
    <property type="entry name" value="RNaseH_sf"/>
</dbReference>
<dbReference type="PROSITE" id="PS50994">
    <property type="entry name" value="INTEGRASE"/>
    <property type="match status" value="1"/>
</dbReference>
<protein>
    <recommendedName>
        <fullName evidence="6">Integrase catalytic domain-containing protein</fullName>
    </recommendedName>
</protein>
<dbReference type="InterPro" id="IPR001584">
    <property type="entry name" value="Integrase_cat-core"/>
</dbReference>
<dbReference type="AlphaFoldDB" id="A0A6N2M783"/>
<proteinExistence type="predicted"/>
<dbReference type="GO" id="GO:0008233">
    <property type="term" value="F:peptidase activity"/>
    <property type="evidence" value="ECO:0007669"/>
    <property type="project" value="UniProtKB-KW"/>
</dbReference>
<evidence type="ECO:0000256" key="2">
    <source>
        <dbReference type="SAM" id="MobiDB-lite"/>
    </source>
</evidence>
<dbReference type="Pfam" id="PF14223">
    <property type="entry name" value="Retrotran_gag_2"/>
    <property type="match status" value="1"/>
</dbReference>
<reference evidence="5" key="1">
    <citation type="submission" date="2019-03" db="EMBL/GenBank/DDBJ databases">
        <authorList>
            <person name="Mank J."/>
            <person name="Almeida P."/>
        </authorList>
    </citation>
    <scope>NUCLEOTIDE SEQUENCE</scope>
    <source>
        <strain evidence="5">78183</strain>
    </source>
</reference>
<dbReference type="SUPFAM" id="SSF53098">
    <property type="entry name" value="Ribonuclease H-like"/>
    <property type="match status" value="1"/>
</dbReference>
<dbReference type="GO" id="GO:0015074">
    <property type="term" value="P:DNA integration"/>
    <property type="evidence" value="ECO:0007669"/>
    <property type="project" value="InterPro"/>
</dbReference>
<dbReference type="PANTHER" id="PTHR42648">
    <property type="entry name" value="TRANSPOSASE, PUTATIVE-RELATED"/>
    <property type="match status" value="1"/>
</dbReference>
<dbReference type="InterPro" id="IPR012337">
    <property type="entry name" value="RNaseH-like_sf"/>
</dbReference>
<dbReference type="Pfam" id="PF22936">
    <property type="entry name" value="Pol_BBD"/>
    <property type="match status" value="1"/>
</dbReference>
<feature type="domain" description="Integrase catalytic" evidence="4">
    <location>
        <begin position="460"/>
        <end position="586"/>
    </location>
</feature>
<evidence type="ECO:0000259" key="3">
    <source>
        <dbReference type="PROSITE" id="PS50927"/>
    </source>
</evidence>
<dbReference type="InterPro" id="IPR057670">
    <property type="entry name" value="SH3_retrovirus"/>
</dbReference>